<dbReference type="OrthoDB" id="5672604at2"/>
<protein>
    <submittedName>
        <fullName evidence="2">Polysaccharide pyruvyl transferase family protein</fullName>
    </submittedName>
</protein>
<dbReference type="Proteomes" id="UP000481339">
    <property type="component" value="Unassembled WGS sequence"/>
</dbReference>
<dbReference type="EMBL" id="WBKA01000006">
    <property type="protein sequence ID" value="KAB1631456.1"/>
    <property type="molecule type" value="Genomic_DNA"/>
</dbReference>
<gene>
    <name evidence="2" type="ORF">F8O02_07465</name>
</gene>
<dbReference type="GO" id="GO:0016740">
    <property type="term" value="F:transferase activity"/>
    <property type="evidence" value="ECO:0007669"/>
    <property type="project" value="UniProtKB-KW"/>
</dbReference>
<evidence type="ECO:0000313" key="2">
    <source>
        <dbReference type="EMBL" id="KAB1631456.1"/>
    </source>
</evidence>
<organism evidence="2 3">
    <name type="scientific">Pseudoclavibacter caeni</name>
    <dbReference type="NCBI Taxonomy" id="908846"/>
    <lineage>
        <taxon>Bacteria</taxon>
        <taxon>Bacillati</taxon>
        <taxon>Actinomycetota</taxon>
        <taxon>Actinomycetes</taxon>
        <taxon>Micrococcales</taxon>
        <taxon>Microbacteriaceae</taxon>
        <taxon>Pseudoclavibacter</taxon>
    </lineage>
</organism>
<dbReference type="Pfam" id="PF04230">
    <property type="entry name" value="PS_pyruv_trans"/>
    <property type="match status" value="1"/>
</dbReference>
<proteinExistence type="predicted"/>
<dbReference type="AlphaFoldDB" id="A0A7C8FWN4"/>
<comment type="caution">
    <text evidence="2">The sequence shown here is derived from an EMBL/GenBank/DDBJ whole genome shotgun (WGS) entry which is preliminary data.</text>
</comment>
<name>A0A7C8FWN4_9MICO</name>
<dbReference type="InterPro" id="IPR007345">
    <property type="entry name" value="Polysacch_pyruvyl_Trfase"/>
</dbReference>
<reference evidence="2 3" key="1">
    <citation type="submission" date="2019-09" db="EMBL/GenBank/DDBJ databases">
        <title>Phylogeny of genus Pseudoclavibacter and closely related genus.</title>
        <authorList>
            <person name="Li Y."/>
        </authorList>
    </citation>
    <scope>NUCLEOTIDE SEQUENCE [LARGE SCALE GENOMIC DNA]</scope>
    <source>
        <strain evidence="2 3">JCM 16921</strain>
    </source>
</reference>
<dbReference type="RefSeq" id="WP_158036629.1">
    <property type="nucleotide sequence ID" value="NZ_BAAAZV010000002.1"/>
</dbReference>
<evidence type="ECO:0000259" key="1">
    <source>
        <dbReference type="Pfam" id="PF04230"/>
    </source>
</evidence>
<evidence type="ECO:0000313" key="3">
    <source>
        <dbReference type="Proteomes" id="UP000481339"/>
    </source>
</evidence>
<accession>A0A7C8FWN4</accession>
<sequence>MAYNTTNIGDDVQSVAAEAYLPEGTGKTYVYRDEIANDGGWSSDMDKIKLIGNAWYGGKRFSWPPAQQYDFLPIAMHIEYGNSIVRKRFEKEQSLKYVKGIGALGARDLSTLKYLRSLGLNAYFSGCLTLTLQRISTLRKQPFGVTVDVDKDVANAISQSASKDVIRLSANVPAMKNTQRRMRIARTLLGIYQSASFVVTSRIHVMLPCLALGTPVVFVPRGNMFEPKRLEGLTDLSHTYISAQTFLGDIHSGKLNLDKFTNPVQHIKLRNDLIERVRGFTGNQPRPYADVNDFLIDIYDRREIADYFNRIESTFMITNSWNTFKYKVKHRLRHHAE</sequence>
<feature type="domain" description="Polysaccharide pyruvyl transferase" evidence="1">
    <location>
        <begin position="78"/>
        <end position="221"/>
    </location>
</feature>
<keyword evidence="2" id="KW-0808">Transferase</keyword>
<keyword evidence="3" id="KW-1185">Reference proteome</keyword>